<comment type="function">
    <text evidence="5">Part of the MsrPQ system that repairs oxidized periplasmic proteins containing methionine sulfoxide residues (Met-O), using respiratory chain electrons. Thus protects these proteins from oxidative-stress damage caused by reactive species of oxygen and chlorine generated by the host defense mechanisms. MsrPQ is essential for the maintenance of envelope integrity under bleach stress, rescuing a wide series of structurally unrelated periplasmic proteins from methionine oxidation. The catalytic subunit MsrP is non-stereospecific, being able to reduce both (R-) and (S-) diastereoisomers of methionine sulfoxide.</text>
</comment>
<dbReference type="EC" id="1.8.5.-" evidence="5"/>
<keyword evidence="1 5" id="KW-0500">Molybdenum</keyword>
<evidence type="ECO:0000256" key="3">
    <source>
        <dbReference type="ARBA" id="ARBA00022729"/>
    </source>
</evidence>
<feature type="binding site" evidence="5">
    <location>
        <position position="235"/>
    </location>
    <ligand>
        <name>Mo-molybdopterin</name>
        <dbReference type="ChEBI" id="CHEBI:71302"/>
    </ligand>
</feature>
<dbReference type="InterPro" id="IPR006311">
    <property type="entry name" value="TAT_signal"/>
</dbReference>
<comment type="similarity">
    <text evidence="5">Belongs to the MsrP family.</text>
</comment>
<evidence type="ECO:0000256" key="1">
    <source>
        <dbReference type="ARBA" id="ARBA00022505"/>
    </source>
</evidence>
<dbReference type="SUPFAM" id="SSF56524">
    <property type="entry name" value="Oxidoreductase molybdopterin-binding domain"/>
    <property type="match status" value="1"/>
</dbReference>
<proteinExistence type="inferred from homology"/>
<dbReference type="GO" id="GO:0046872">
    <property type="term" value="F:metal ion binding"/>
    <property type="evidence" value="ECO:0007669"/>
    <property type="project" value="UniProtKB-KW"/>
</dbReference>
<sequence length="330" mass="36313">MLIRTNPWSEPREHEVTPQAAYLTRRQWLRTAAAAGAVGTASAWLPAQAATASAPGKLRALPAVASSVAGAGLAAGDKLTAYGDVTGYNNFYEFGTDKTDPAARADRMPVDPWRVQVDGLVGKPQTLSLDTLLKLAPMEERIYRLRCVEGWSMVIPWVGYSLAKLLAHVQPLGSAKYVVFTTLADKASMPGLSMRFIDWPYQEVLRLDEAQHPLTLLAFGLYGEVLPKQNGAPLRLVVPWKYGFKSAKSLVRITLTDKPVASAWMKSAPQEYGFYANVNPGVDHPRWSQATERRIGDGGLFTPKRKTLMFNGYEAQVGQLYAGLDLKRNY</sequence>
<protein>
    <recommendedName>
        <fullName evidence="5">Protein-methionine-sulfoxide reductase catalytic subunit MsrP</fullName>
        <ecNumber evidence="5">1.8.5.-</ecNumber>
    </recommendedName>
</protein>
<comment type="cofactor">
    <cofactor evidence="5">
        <name>Mo-molybdopterin</name>
        <dbReference type="ChEBI" id="CHEBI:71302"/>
    </cofactor>
    <text evidence="5">Binds 1 Mo-molybdopterin (Mo-MPT) cofactor per subunit.</text>
</comment>
<evidence type="ECO:0000256" key="2">
    <source>
        <dbReference type="ARBA" id="ARBA00022723"/>
    </source>
</evidence>
<feature type="binding site" evidence="5">
    <location>
        <position position="182"/>
    </location>
    <ligand>
        <name>Mo-molybdopterin</name>
        <dbReference type="ChEBI" id="CHEBI:71302"/>
    </ligand>
</feature>
<dbReference type="InterPro" id="IPR000572">
    <property type="entry name" value="OxRdtase_Mopterin-bd_dom"/>
</dbReference>
<accession>A0A1Y0ERS0</accession>
<feature type="binding site" evidence="5">
    <location>
        <position position="147"/>
    </location>
    <ligand>
        <name>Mo-molybdopterin</name>
        <dbReference type="ChEBI" id="CHEBI:71302"/>
    </ligand>
    <ligandPart>
        <name>Mo</name>
        <dbReference type="ChEBI" id="CHEBI:28685"/>
    </ligandPart>
</feature>
<evidence type="ECO:0000313" key="7">
    <source>
        <dbReference type="EMBL" id="ARU06266.1"/>
    </source>
</evidence>
<dbReference type="Proteomes" id="UP000196138">
    <property type="component" value="Chromosome"/>
</dbReference>
<name>A0A1Y0ERS0_9BURK</name>
<feature type="binding site" evidence="5">
    <location>
        <begin position="246"/>
        <end position="248"/>
    </location>
    <ligand>
        <name>Mo-molybdopterin</name>
        <dbReference type="ChEBI" id="CHEBI:71302"/>
    </ligand>
</feature>
<dbReference type="AlphaFoldDB" id="A0A1Y0ERS0"/>
<dbReference type="GO" id="GO:0016672">
    <property type="term" value="F:oxidoreductase activity, acting on a sulfur group of donors, quinone or similar compound as acceptor"/>
    <property type="evidence" value="ECO:0007669"/>
    <property type="project" value="UniProtKB-UniRule"/>
</dbReference>
<evidence type="ECO:0000313" key="8">
    <source>
        <dbReference type="Proteomes" id="UP000196138"/>
    </source>
</evidence>
<feature type="binding site" evidence="5">
    <location>
        <position position="89"/>
    </location>
    <ligand>
        <name>Mo-molybdopterin</name>
        <dbReference type="ChEBI" id="CHEBI:71302"/>
    </ligand>
</feature>
<feature type="domain" description="Oxidoreductase molybdopterin-binding" evidence="6">
    <location>
        <begin position="110"/>
        <end position="264"/>
    </location>
</feature>
<dbReference type="KEGG" id="cser:CCO03_17700"/>
<dbReference type="Gene3D" id="3.90.420.10">
    <property type="entry name" value="Oxidoreductase, molybdopterin-binding domain"/>
    <property type="match status" value="1"/>
</dbReference>
<gene>
    <name evidence="5" type="primary">msrP</name>
    <name evidence="7" type="ORF">CCO03_17700</name>
</gene>
<reference evidence="7 8" key="1">
    <citation type="submission" date="2017-05" db="EMBL/GenBank/DDBJ databases">
        <authorList>
            <person name="Song R."/>
            <person name="Chenine A.L."/>
            <person name="Ruprecht R.M."/>
        </authorList>
    </citation>
    <scope>NUCLEOTIDE SEQUENCE [LARGE SCALE GENOMIC DNA]</scope>
    <source>
        <strain evidence="7 8">DSM 26136</strain>
    </source>
</reference>
<dbReference type="InterPro" id="IPR036374">
    <property type="entry name" value="OxRdtase_Mopterin-bd_sf"/>
</dbReference>
<dbReference type="GO" id="GO:0030091">
    <property type="term" value="P:protein repair"/>
    <property type="evidence" value="ECO:0007669"/>
    <property type="project" value="UniProtKB-UniRule"/>
</dbReference>
<keyword evidence="2 5" id="KW-0479">Metal-binding</keyword>
<dbReference type="PANTHER" id="PTHR43032:SF3">
    <property type="entry name" value="PROTEIN-METHIONINE-SULFOXIDE REDUCTASE CATALYTIC SUBUNIT MSRP"/>
    <property type="match status" value="1"/>
</dbReference>
<dbReference type="Pfam" id="PF00174">
    <property type="entry name" value="Oxidored_molyb"/>
    <property type="match status" value="1"/>
</dbReference>
<dbReference type="EMBL" id="CP021455">
    <property type="protein sequence ID" value="ARU06266.1"/>
    <property type="molecule type" value="Genomic_DNA"/>
</dbReference>
<dbReference type="PANTHER" id="PTHR43032">
    <property type="entry name" value="PROTEIN-METHIONINE-SULFOXIDE REDUCTASE"/>
    <property type="match status" value="1"/>
</dbReference>
<evidence type="ECO:0000259" key="6">
    <source>
        <dbReference type="Pfam" id="PF00174"/>
    </source>
</evidence>
<comment type="subunit">
    <text evidence="5">Heterodimer of a catalytic subunit (MsrP) and a heme-binding subunit (MsrQ).</text>
</comment>
<dbReference type="NCBIfam" id="NF003767">
    <property type="entry name" value="PRK05363.1"/>
    <property type="match status" value="1"/>
</dbReference>
<feature type="binding site" evidence="5">
    <location>
        <begin position="92"/>
        <end position="93"/>
    </location>
    <ligand>
        <name>Mo-molybdopterin</name>
        <dbReference type="ChEBI" id="CHEBI:71302"/>
    </ligand>
</feature>
<evidence type="ECO:0000256" key="5">
    <source>
        <dbReference type="HAMAP-Rule" id="MF_01206"/>
    </source>
</evidence>
<dbReference type="PROSITE" id="PS51318">
    <property type="entry name" value="TAT"/>
    <property type="match status" value="1"/>
</dbReference>
<keyword evidence="4 5" id="KW-0560">Oxidoreductase</keyword>
<comment type="PTM">
    <text evidence="5">Predicted to be exported by the Tat system. The position of the signal peptide cleavage has not been experimentally proven.</text>
</comment>
<evidence type="ECO:0000256" key="4">
    <source>
        <dbReference type="ARBA" id="ARBA00023002"/>
    </source>
</evidence>
<organism evidence="7 8">
    <name type="scientific">Comamonas serinivorans</name>
    <dbReference type="NCBI Taxonomy" id="1082851"/>
    <lineage>
        <taxon>Bacteria</taxon>
        <taxon>Pseudomonadati</taxon>
        <taxon>Pseudomonadota</taxon>
        <taxon>Betaproteobacteria</taxon>
        <taxon>Burkholderiales</taxon>
        <taxon>Comamonadaceae</taxon>
        <taxon>Comamonas</taxon>
    </lineage>
</organism>
<dbReference type="HAMAP" id="MF_01206">
    <property type="entry name" value="MsrP"/>
    <property type="match status" value="1"/>
</dbReference>
<dbReference type="RefSeq" id="WP_087283242.1">
    <property type="nucleotide sequence ID" value="NZ_CP021455.1"/>
</dbReference>
<keyword evidence="3 5" id="KW-0732">Signal</keyword>
<dbReference type="InterPro" id="IPR022867">
    <property type="entry name" value="MsrP"/>
</dbReference>
<keyword evidence="8" id="KW-1185">Reference proteome</keyword>
<dbReference type="OrthoDB" id="9795587at2"/>
<comment type="catalytic activity">
    <reaction evidence="5">
        <text>L-methionyl-[protein] + a quinone + H2O = L-methionyl-(S)-S-oxide-[protein] + a quinol</text>
        <dbReference type="Rhea" id="RHEA:51292"/>
        <dbReference type="Rhea" id="RHEA-COMP:12313"/>
        <dbReference type="Rhea" id="RHEA-COMP:12315"/>
        <dbReference type="ChEBI" id="CHEBI:15377"/>
        <dbReference type="ChEBI" id="CHEBI:16044"/>
        <dbReference type="ChEBI" id="CHEBI:24646"/>
        <dbReference type="ChEBI" id="CHEBI:44120"/>
        <dbReference type="ChEBI" id="CHEBI:132124"/>
    </reaction>
</comment>
<comment type="catalytic activity">
    <reaction evidence="5">
        <text>L-methionyl-[protein] + a quinone + H2O = L-methionyl-(R)-S-oxide-[protein] + a quinol</text>
        <dbReference type="Rhea" id="RHEA:51296"/>
        <dbReference type="Rhea" id="RHEA-COMP:12313"/>
        <dbReference type="Rhea" id="RHEA-COMP:12314"/>
        <dbReference type="ChEBI" id="CHEBI:15377"/>
        <dbReference type="ChEBI" id="CHEBI:16044"/>
        <dbReference type="ChEBI" id="CHEBI:24646"/>
        <dbReference type="ChEBI" id="CHEBI:45764"/>
        <dbReference type="ChEBI" id="CHEBI:132124"/>
    </reaction>
</comment>
<feature type="binding site" evidence="5">
    <location>
        <position position="230"/>
    </location>
    <ligand>
        <name>Mo-molybdopterin</name>
        <dbReference type="ChEBI" id="CHEBI:71302"/>
    </ligand>
</feature>
<dbReference type="GO" id="GO:0043546">
    <property type="term" value="F:molybdopterin cofactor binding"/>
    <property type="evidence" value="ECO:0007669"/>
    <property type="project" value="UniProtKB-UniRule"/>
</dbReference>